<comment type="caution">
    <text evidence="2">The sequence shown here is derived from an EMBL/GenBank/DDBJ whole genome shotgun (WGS) entry which is preliminary data.</text>
</comment>
<gene>
    <name evidence="2" type="ORF">E2C01_035482</name>
</gene>
<dbReference type="AlphaFoldDB" id="A0A5B7F8G4"/>
<evidence type="ECO:0000313" key="3">
    <source>
        <dbReference type="Proteomes" id="UP000324222"/>
    </source>
</evidence>
<feature type="compositionally biased region" description="Basic and acidic residues" evidence="1">
    <location>
        <begin position="59"/>
        <end position="84"/>
    </location>
</feature>
<keyword evidence="3" id="KW-1185">Reference proteome</keyword>
<evidence type="ECO:0000313" key="2">
    <source>
        <dbReference type="EMBL" id="MPC41875.1"/>
    </source>
</evidence>
<dbReference type="Proteomes" id="UP000324222">
    <property type="component" value="Unassembled WGS sequence"/>
</dbReference>
<organism evidence="2 3">
    <name type="scientific">Portunus trituberculatus</name>
    <name type="common">Swimming crab</name>
    <name type="synonym">Neptunus trituberculatus</name>
    <dbReference type="NCBI Taxonomy" id="210409"/>
    <lineage>
        <taxon>Eukaryota</taxon>
        <taxon>Metazoa</taxon>
        <taxon>Ecdysozoa</taxon>
        <taxon>Arthropoda</taxon>
        <taxon>Crustacea</taxon>
        <taxon>Multicrustacea</taxon>
        <taxon>Malacostraca</taxon>
        <taxon>Eumalacostraca</taxon>
        <taxon>Eucarida</taxon>
        <taxon>Decapoda</taxon>
        <taxon>Pleocyemata</taxon>
        <taxon>Brachyura</taxon>
        <taxon>Eubrachyura</taxon>
        <taxon>Portunoidea</taxon>
        <taxon>Portunidae</taxon>
        <taxon>Portuninae</taxon>
        <taxon>Portunus</taxon>
    </lineage>
</organism>
<protein>
    <submittedName>
        <fullName evidence="2">Uncharacterized protein</fullName>
    </submittedName>
</protein>
<name>A0A5B7F8G4_PORTR</name>
<feature type="compositionally biased region" description="Polar residues" evidence="1">
    <location>
        <begin position="106"/>
        <end position="115"/>
    </location>
</feature>
<evidence type="ECO:0000256" key="1">
    <source>
        <dbReference type="SAM" id="MobiDB-lite"/>
    </source>
</evidence>
<accession>A0A5B7F8G4</accession>
<feature type="region of interest" description="Disordered" evidence="1">
    <location>
        <begin position="1"/>
        <end position="115"/>
    </location>
</feature>
<feature type="compositionally biased region" description="Basic and acidic residues" evidence="1">
    <location>
        <begin position="29"/>
        <end position="47"/>
    </location>
</feature>
<reference evidence="2 3" key="1">
    <citation type="submission" date="2019-05" db="EMBL/GenBank/DDBJ databases">
        <title>Another draft genome of Portunus trituberculatus and its Hox gene families provides insights of decapod evolution.</title>
        <authorList>
            <person name="Jeong J.-H."/>
            <person name="Song I."/>
            <person name="Kim S."/>
            <person name="Choi T."/>
            <person name="Kim D."/>
            <person name="Ryu S."/>
            <person name="Kim W."/>
        </authorList>
    </citation>
    <scope>NUCLEOTIDE SEQUENCE [LARGE SCALE GENOMIC DNA]</scope>
    <source>
        <tissue evidence="2">Muscle</tissue>
    </source>
</reference>
<dbReference type="EMBL" id="VSRR010005219">
    <property type="protein sequence ID" value="MPC41875.1"/>
    <property type="molecule type" value="Genomic_DNA"/>
</dbReference>
<feature type="compositionally biased region" description="Basic and acidic residues" evidence="1">
    <location>
        <begin position="96"/>
        <end position="105"/>
    </location>
</feature>
<proteinExistence type="predicted"/>
<sequence>MNLVALCEKSHTQKRRWRAATCEDGASPENRERGDGETSLPEAKEEPLVSYAQPATREPSPEHDESERTVERHTDPHRPTEKRTHPVARLPDPEEEIHTESKDTIHSPSAIDSSTDEIVSMRKWVTIRKRFKTERSQMDLQPPVDLGTRKT</sequence>